<accession>A0A6J4P7U2</accession>
<sequence length="62" mass="6879">MEETNIRASGYRLVLGFDAGCMTCSGLARRIEATVGDRLEVRSLTDPQVEHWREQALGEDAP</sequence>
<reference evidence="1" key="1">
    <citation type="submission" date="2020-02" db="EMBL/GenBank/DDBJ databases">
        <authorList>
            <person name="Meier V. D."/>
        </authorList>
    </citation>
    <scope>NUCLEOTIDE SEQUENCE</scope>
    <source>
        <strain evidence="1">AVDCRST_MAG22</strain>
    </source>
</reference>
<protein>
    <submittedName>
        <fullName evidence="1">Uncharacterized protein</fullName>
    </submittedName>
</protein>
<evidence type="ECO:0000313" key="1">
    <source>
        <dbReference type="EMBL" id="CAA9405816.1"/>
    </source>
</evidence>
<gene>
    <name evidence="1" type="ORF">AVDCRST_MAG22-1553</name>
</gene>
<proteinExistence type="predicted"/>
<dbReference type="AlphaFoldDB" id="A0A6J4P7U2"/>
<name>A0A6J4P7U2_9ACTN</name>
<dbReference type="EMBL" id="CADCUV010000063">
    <property type="protein sequence ID" value="CAA9405816.1"/>
    <property type="molecule type" value="Genomic_DNA"/>
</dbReference>
<organism evidence="1">
    <name type="scientific">uncultured Rubrobacteraceae bacterium</name>
    <dbReference type="NCBI Taxonomy" id="349277"/>
    <lineage>
        <taxon>Bacteria</taxon>
        <taxon>Bacillati</taxon>
        <taxon>Actinomycetota</taxon>
        <taxon>Rubrobacteria</taxon>
        <taxon>Rubrobacterales</taxon>
        <taxon>Rubrobacteraceae</taxon>
        <taxon>environmental samples</taxon>
    </lineage>
</organism>